<sequence length="322" mass="37359">MNRIDRLTAILIHLQTKRVVKAEEMAERFEISLRTVYRDVKALMEAGVPIGSEAGKGYFIVDGFHLPPVMFTQEEASAMLVASKLVERMTDKSIQKTFESALMKIKAVLNDNEKDHLENLQTYIQVYKSFASEKNEFPDNFMTDIQKAIVSKQVVRIDYSSNQGDVTERIIEPIGLFYYSFAWHLIAWCRLRNGYRDFRTDRIMNLKNTGSTFDDRNRYTLKEYLQSLKHSNQDMQEVKLLFDKPVTGYMSYAKHYYGLVSEEDLGDKVRMNFLVGNLRHFCRGVLQQGSTVEIESPEEAKTITQELVEELYAHYVKVGAMY</sequence>
<dbReference type="PANTHER" id="PTHR34580">
    <property type="match status" value="1"/>
</dbReference>
<keyword evidence="1" id="KW-0805">Transcription regulation</keyword>
<dbReference type="PROSITE" id="PS52050">
    <property type="entry name" value="WYL"/>
    <property type="match status" value="1"/>
</dbReference>
<dbReference type="Gene3D" id="1.10.10.10">
    <property type="entry name" value="Winged helix-like DNA-binding domain superfamily/Winged helix DNA-binding domain"/>
    <property type="match status" value="1"/>
</dbReference>
<dbReference type="GO" id="GO:0003677">
    <property type="term" value="F:DNA binding"/>
    <property type="evidence" value="ECO:0007669"/>
    <property type="project" value="UniProtKB-KW"/>
</dbReference>
<dbReference type="STRING" id="688867.SAMN05660236_4955"/>
<dbReference type="InterPro" id="IPR036388">
    <property type="entry name" value="WH-like_DNA-bd_sf"/>
</dbReference>
<dbReference type="InterPro" id="IPR036390">
    <property type="entry name" value="WH_DNA-bd_sf"/>
</dbReference>
<evidence type="ECO:0000313" key="5">
    <source>
        <dbReference type="Proteomes" id="UP000190961"/>
    </source>
</evidence>
<evidence type="ECO:0000256" key="2">
    <source>
        <dbReference type="ARBA" id="ARBA00023163"/>
    </source>
</evidence>
<dbReference type="OrthoDB" id="9815009at2"/>
<protein>
    <submittedName>
        <fullName evidence="4">Predicted DNA-binding transcriptional regulator YafY, contains an HTH and WYL domains</fullName>
    </submittedName>
</protein>
<dbReference type="Pfam" id="PF13280">
    <property type="entry name" value="WYL"/>
    <property type="match status" value="1"/>
</dbReference>
<proteinExistence type="predicted"/>
<dbReference type="AlphaFoldDB" id="A0A1T5MD16"/>
<evidence type="ECO:0000313" key="4">
    <source>
        <dbReference type="EMBL" id="SKC85768.1"/>
    </source>
</evidence>
<dbReference type="InterPro" id="IPR001034">
    <property type="entry name" value="DeoR_HTH"/>
</dbReference>
<name>A0A1T5MD16_9BACT</name>
<dbReference type="GO" id="GO:0003700">
    <property type="term" value="F:DNA-binding transcription factor activity"/>
    <property type="evidence" value="ECO:0007669"/>
    <property type="project" value="InterPro"/>
</dbReference>
<dbReference type="Pfam" id="PF08279">
    <property type="entry name" value="HTH_11"/>
    <property type="match status" value="1"/>
</dbReference>
<dbReference type="PROSITE" id="PS51000">
    <property type="entry name" value="HTH_DEOR_2"/>
    <property type="match status" value="1"/>
</dbReference>
<dbReference type="InterPro" id="IPR026881">
    <property type="entry name" value="WYL_dom"/>
</dbReference>
<gene>
    <name evidence="4" type="ORF">SAMN05660236_4955</name>
</gene>
<organism evidence="4 5">
    <name type="scientific">Ohtaekwangia koreensis</name>
    <dbReference type="NCBI Taxonomy" id="688867"/>
    <lineage>
        <taxon>Bacteria</taxon>
        <taxon>Pseudomonadati</taxon>
        <taxon>Bacteroidota</taxon>
        <taxon>Cytophagia</taxon>
        <taxon>Cytophagales</taxon>
        <taxon>Fulvivirgaceae</taxon>
        <taxon>Ohtaekwangia</taxon>
    </lineage>
</organism>
<keyword evidence="2" id="KW-0804">Transcription</keyword>
<dbReference type="RefSeq" id="WP_079689474.1">
    <property type="nucleotide sequence ID" value="NZ_FUZU01000004.1"/>
</dbReference>
<dbReference type="Proteomes" id="UP000190961">
    <property type="component" value="Unassembled WGS sequence"/>
</dbReference>
<keyword evidence="4" id="KW-0238">DNA-binding</keyword>
<dbReference type="EMBL" id="FUZU01000004">
    <property type="protein sequence ID" value="SKC85768.1"/>
    <property type="molecule type" value="Genomic_DNA"/>
</dbReference>
<evidence type="ECO:0000259" key="3">
    <source>
        <dbReference type="PROSITE" id="PS51000"/>
    </source>
</evidence>
<dbReference type="InterPro" id="IPR051534">
    <property type="entry name" value="CBASS_pafABC_assoc_protein"/>
</dbReference>
<dbReference type="InterPro" id="IPR028349">
    <property type="entry name" value="PafC-like"/>
</dbReference>
<dbReference type="PANTHER" id="PTHR34580:SF3">
    <property type="entry name" value="PROTEIN PAFB"/>
    <property type="match status" value="1"/>
</dbReference>
<accession>A0A1T5MD16</accession>
<keyword evidence="5" id="KW-1185">Reference proteome</keyword>
<dbReference type="InterPro" id="IPR013196">
    <property type="entry name" value="HTH_11"/>
</dbReference>
<dbReference type="SUPFAM" id="SSF46785">
    <property type="entry name" value="Winged helix' DNA-binding domain"/>
    <property type="match status" value="1"/>
</dbReference>
<feature type="domain" description="HTH deoR-type" evidence="3">
    <location>
        <begin position="3"/>
        <end position="58"/>
    </location>
</feature>
<evidence type="ECO:0000256" key="1">
    <source>
        <dbReference type="ARBA" id="ARBA00023015"/>
    </source>
</evidence>
<dbReference type="PIRSF" id="PIRSF016838">
    <property type="entry name" value="PafC"/>
    <property type="match status" value="1"/>
</dbReference>
<reference evidence="4 5" key="1">
    <citation type="submission" date="2017-02" db="EMBL/GenBank/DDBJ databases">
        <authorList>
            <person name="Peterson S.W."/>
        </authorList>
    </citation>
    <scope>NUCLEOTIDE SEQUENCE [LARGE SCALE GENOMIC DNA]</scope>
    <source>
        <strain evidence="4 5">DSM 25262</strain>
    </source>
</reference>